<keyword evidence="6" id="KW-0966">Cell projection</keyword>
<evidence type="ECO:0000256" key="5">
    <source>
        <dbReference type="ARBA" id="ARBA00023186"/>
    </source>
</evidence>
<keyword evidence="3" id="KW-0963">Cytoplasm</keyword>
<dbReference type="EMBL" id="VFMN01000001">
    <property type="protein sequence ID" value="TQJ10171.1"/>
    <property type="molecule type" value="Genomic_DNA"/>
</dbReference>
<evidence type="ECO:0000256" key="2">
    <source>
        <dbReference type="ARBA" id="ARBA00008787"/>
    </source>
</evidence>
<dbReference type="Gene3D" id="1.20.120.340">
    <property type="entry name" value="Flagellar protein FliS"/>
    <property type="match status" value="1"/>
</dbReference>
<dbReference type="OrthoDB" id="3268516at2"/>
<name>A0A542E4B3_9MICO</name>
<organism evidence="6 7">
    <name type="scientific">Lapillicoccus jejuensis</name>
    <dbReference type="NCBI Taxonomy" id="402171"/>
    <lineage>
        <taxon>Bacteria</taxon>
        <taxon>Bacillati</taxon>
        <taxon>Actinomycetota</taxon>
        <taxon>Actinomycetes</taxon>
        <taxon>Micrococcales</taxon>
        <taxon>Intrasporangiaceae</taxon>
        <taxon>Lapillicoccus</taxon>
    </lineage>
</organism>
<dbReference type="PANTHER" id="PTHR34773:SF1">
    <property type="entry name" value="FLAGELLAR SECRETION CHAPERONE FLIS"/>
    <property type="match status" value="1"/>
</dbReference>
<dbReference type="InterPro" id="IPR003713">
    <property type="entry name" value="FliS"/>
</dbReference>
<comment type="caution">
    <text evidence="6">The sequence shown here is derived from an EMBL/GenBank/DDBJ whole genome shotgun (WGS) entry which is preliminary data.</text>
</comment>
<dbReference type="PANTHER" id="PTHR34773">
    <property type="entry name" value="FLAGELLAR SECRETION CHAPERONE FLIS"/>
    <property type="match status" value="1"/>
</dbReference>
<dbReference type="InterPro" id="IPR036584">
    <property type="entry name" value="FliS_sf"/>
</dbReference>
<protein>
    <submittedName>
        <fullName evidence="6">Flagellar protein FliS</fullName>
    </submittedName>
</protein>
<evidence type="ECO:0000256" key="3">
    <source>
        <dbReference type="ARBA" id="ARBA00022490"/>
    </source>
</evidence>
<comment type="subcellular location">
    <subcellularLocation>
        <location evidence="1">Cytoplasm</location>
        <location evidence="1">Cytosol</location>
    </subcellularLocation>
</comment>
<reference evidence="6 7" key="1">
    <citation type="submission" date="2019-06" db="EMBL/GenBank/DDBJ databases">
        <title>Sequencing the genomes of 1000 actinobacteria strains.</title>
        <authorList>
            <person name="Klenk H.-P."/>
        </authorList>
    </citation>
    <scope>NUCLEOTIDE SEQUENCE [LARGE SCALE GENOMIC DNA]</scope>
    <source>
        <strain evidence="6 7">DSM 18607</strain>
    </source>
</reference>
<proteinExistence type="inferred from homology"/>
<keyword evidence="7" id="KW-1185">Reference proteome</keyword>
<evidence type="ECO:0000313" key="7">
    <source>
        <dbReference type="Proteomes" id="UP000317893"/>
    </source>
</evidence>
<dbReference type="SUPFAM" id="SSF101116">
    <property type="entry name" value="Flagellar export chaperone FliS"/>
    <property type="match status" value="1"/>
</dbReference>
<keyword evidence="5" id="KW-0143">Chaperone</keyword>
<dbReference type="GO" id="GO:0044780">
    <property type="term" value="P:bacterial-type flagellum assembly"/>
    <property type="evidence" value="ECO:0007669"/>
    <property type="project" value="InterPro"/>
</dbReference>
<sequence>MPVNPLQAYVSASVSTASPQALLLMLCDRMVLDVERAAFALESSDLPATHRHLVHAQAIVSELETSLRPEAMPAGEQLAALYRYVNTLLMRANVAKDPALVAEAHGLVTGIARTWHDAAAVLAGASPLALAATA</sequence>
<dbReference type="GO" id="GO:0005829">
    <property type="term" value="C:cytosol"/>
    <property type="evidence" value="ECO:0007669"/>
    <property type="project" value="UniProtKB-SubCell"/>
</dbReference>
<dbReference type="NCBIfam" id="TIGR00208">
    <property type="entry name" value="fliS"/>
    <property type="match status" value="1"/>
</dbReference>
<comment type="similarity">
    <text evidence="2">Belongs to the FliS family.</text>
</comment>
<dbReference type="AlphaFoldDB" id="A0A542E4B3"/>
<keyword evidence="6" id="KW-0282">Flagellum</keyword>
<dbReference type="Proteomes" id="UP000317893">
    <property type="component" value="Unassembled WGS sequence"/>
</dbReference>
<dbReference type="RefSeq" id="WP_141849434.1">
    <property type="nucleotide sequence ID" value="NZ_BAAAPR010000022.1"/>
</dbReference>
<dbReference type="Pfam" id="PF02561">
    <property type="entry name" value="FliS"/>
    <property type="match status" value="1"/>
</dbReference>
<evidence type="ECO:0000256" key="4">
    <source>
        <dbReference type="ARBA" id="ARBA00022795"/>
    </source>
</evidence>
<keyword evidence="6" id="KW-0969">Cilium</keyword>
<dbReference type="CDD" id="cd16098">
    <property type="entry name" value="FliS"/>
    <property type="match status" value="1"/>
</dbReference>
<gene>
    <name evidence="6" type="ORF">FB458_3290</name>
</gene>
<evidence type="ECO:0000256" key="1">
    <source>
        <dbReference type="ARBA" id="ARBA00004514"/>
    </source>
</evidence>
<accession>A0A542E4B3</accession>
<evidence type="ECO:0000313" key="6">
    <source>
        <dbReference type="EMBL" id="TQJ10171.1"/>
    </source>
</evidence>
<keyword evidence="4" id="KW-1005">Bacterial flagellum biogenesis</keyword>
<dbReference type="GO" id="GO:0071973">
    <property type="term" value="P:bacterial-type flagellum-dependent cell motility"/>
    <property type="evidence" value="ECO:0007669"/>
    <property type="project" value="TreeGrafter"/>
</dbReference>